<dbReference type="Proteomes" id="UP001060170">
    <property type="component" value="Chromosome 8"/>
</dbReference>
<proteinExistence type="predicted"/>
<evidence type="ECO:0000313" key="2">
    <source>
        <dbReference type="Proteomes" id="UP001060170"/>
    </source>
</evidence>
<evidence type="ECO:0000313" key="1">
    <source>
        <dbReference type="EMBL" id="KAI7949764.1"/>
    </source>
</evidence>
<dbReference type="EMBL" id="CM045872">
    <property type="protein sequence ID" value="KAI7949764.1"/>
    <property type="molecule type" value="Genomic_DNA"/>
</dbReference>
<reference evidence="2" key="2">
    <citation type="journal article" date="2018" name="Mol. Plant Microbe Interact.">
        <title>Genome sequence resources for the wheat stripe rust pathogen (Puccinia striiformis f. sp. tritici) and the barley stripe rust pathogen (Puccinia striiformis f. sp. hordei).</title>
        <authorList>
            <person name="Xia C."/>
            <person name="Wang M."/>
            <person name="Yin C."/>
            <person name="Cornejo O.E."/>
            <person name="Hulbert S.H."/>
            <person name="Chen X."/>
        </authorList>
    </citation>
    <scope>NUCLEOTIDE SEQUENCE [LARGE SCALE GENOMIC DNA]</scope>
    <source>
        <strain evidence="2">93-210</strain>
    </source>
</reference>
<reference evidence="2" key="1">
    <citation type="journal article" date="2018" name="BMC Genomics">
        <title>Genomic insights into host adaptation between the wheat stripe rust pathogen (Puccinia striiformis f. sp. tritici) and the barley stripe rust pathogen (Puccinia striiformis f. sp. hordei).</title>
        <authorList>
            <person name="Xia C."/>
            <person name="Wang M."/>
            <person name="Yin C."/>
            <person name="Cornejo O.E."/>
            <person name="Hulbert S.H."/>
            <person name="Chen X."/>
        </authorList>
    </citation>
    <scope>NUCLEOTIDE SEQUENCE [LARGE SCALE GENOMIC DNA]</scope>
    <source>
        <strain evidence="2">93-210</strain>
    </source>
</reference>
<gene>
    <name evidence="1" type="ORF">MJO28_008585</name>
</gene>
<reference evidence="1 2" key="3">
    <citation type="journal article" date="2022" name="Microbiol. Spectr.">
        <title>Folding features and dynamics of 3D genome architecture in plant fungal pathogens.</title>
        <authorList>
            <person name="Xia C."/>
        </authorList>
    </citation>
    <scope>NUCLEOTIDE SEQUENCE [LARGE SCALE GENOMIC DNA]</scope>
    <source>
        <strain evidence="1 2">93-210</strain>
    </source>
</reference>
<comment type="caution">
    <text evidence="1">The sequence shown here is derived from an EMBL/GenBank/DDBJ whole genome shotgun (WGS) entry which is preliminary data.</text>
</comment>
<accession>A0ACC0EBC9</accession>
<sequence length="510" mass="56571">MYNFKSDYTLNHIHPIHISSSRSSNQSLLFPFSLPFNRDSKIFNMPPFEKGELPKEEESDSDESFHCQGIPEDLVKAYEADMKTSQPVSNSINVPDDPEYFLYSAGLARLHPPDHSRKPQPHPYKFNRASTVYSSDSECTRIGRPLLPLSEFVPMCLPDSPKLKSTKPPKSKLKWNIRIPRPSGFSRIALSPTSEADSTQALDLATLQAPSLRPPPSSRSSRRQGMVFNIDDLPAELKEISSTQEPSGKGYTGSRSESSPKRRTKKLGSSCVAASKGLIRYWALGSGIAGPSSKARQMLFDMPPFKKGKLPKEVDSDSDESFHCKGRPWELVEAYEADMKTSQPISNSINVPDDQEYFLYSAGLARLNPHDHSRKPQSHPYNLGFKRASTVYSSDSECTRVGRPLIPLSEFAPMCLPESTKLKSTKPPKSKLKWNIRIPRPSGFSRMALSPTSETDSAQALDLATLQAPPLRPPPSSLSSRRQGMVFNIDDLPAELKEISSTQEPSGSGT</sequence>
<name>A0ACC0EBC9_9BASI</name>
<organism evidence="1 2">
    <name type="scientific">Puccinia striiformis f. sp. tritici</name>
    <dbReference type="NCBI Taxonomy" id="168172"/>
    <lineage>
        <taxon>Eukaryota</taxon>
        <taxon>Fungi</taxon>
        <taxon>Dikarya</taxon>
        <taxon>Basidiomycota</taxon>
        <taxon>Pucciniomycotina</taxon>
        <taxon>Pucciniomycetes</taxon>
        <taxon>Pucciniales</taxon>
        <taxon>Pucciniaceae</taxon>
        <taxon>Puccinia</taxon>
    </lineage>
</organism>
<keyword evidence="2" id="KW-1185">Reference proteome</keyword>
<protein>
    <submittedName>
        <fullName evidence="1">Uncharacterized protein</fullName>
    </submittedName>
</protein>